<evidence type="ECO:0000313" key="2">
    <source>
        <dbReference type="Proteomes" id="UP000323917"/>
    </source>
</evidence>
<sequence length="160" mass="17840">MSETADSRLFRWILPVVNLRLIFVHSADMIGVILKAREAAFGGAAAMPKMGLRFWQTRAYSTGLFRFRDPFAAKRRMLTPPADLQFTQALPRESLAGRQSIALFRFGPRRAPIESGARIFRGISVSSRCGSRKKCQILLQFPLGLGAGLALRQRVQFVAS</sequence>
<dbReference type="EMBL" id="CP042913">
    <property type="protein sequence ID" value="QEG34911.1"/>
    <property type="molecule type" value="Genomic_DNA"/>
</dbReference>
<name>A0A5B9QLA1_9BACT</name>
<dbReference type="KEGG" id="bgok:Pr1d_21990"/>
<accession>A0A5B9QLA1</accession>
<dbReference type="AlphaFoldDB" id="A0A5B9QLA1"/>
<evidence type="ECO:0000313" key="1">
    <source>
        <dbReference type="EMBL" id="QEG34911.1"/>
    </source>
</evidence>
<organism evidence="1 2">
    <name type="scientific">Bythopirellula goksoeyrii</name>
    <dbReference type="NCBI Taxonomy" id="1400387"/>
    <lineage>
        <taxon>Bacteria</taxon>
        <taxon>Pseudomonadati</taxon>
        <taxon>Planctomycetota</taxon>
        <taxon>Planctomycetia</taxon>
        <taxon>Pirellulales</taxon>
        <taxon>Lacipirellulaceae</taxon>
        <taxon>Bythopirellula</taxon>
    </lineage>
</organism>
<reference evidence="1 2" key="1">
    <citation type="submission" date="2019-08" db="EMBL/GenBank/DDBJ databases">
        <title>Deep-cultivation of Planctomycetes and their phenomic and genomic characterization uncovers novel biology.</title>
        <authorList>
            <person name="Wiegand S."/>
            <person name="Jogler M."/>
            <person name="Boedeker C."/>
            <person name="Pinto D."/>
            <person name="Vollmers J."/>
            <person name="Rivas-Marin E."/>
            <person name="Kohn T."/>
            <person name="Peeters S.H."/>
            <person name="Heuer A."/>
            <person name="Rast P."/>
            <person name="Oberbeckmann S."/>
            <person name="Bunk B."/>
            <person name="Jeske O."/>
            <person name="Meyerdierks A."/>
            <person name="Storesund J.E."/>
            <person name="Kallscheuer N."/>
            <person name="Luecker S."/>
            <person name="Lage O.M."/>
            <person name="Pohl T."/>
            <person name="Merkel B.J."/>
            <person name="Hornburger P."/>
            <person name="Mueller R.-W."/>
            <person name="Bruemmer F."/>
            <person name="Labrenz M."/>
            <person name="Spormann A.M."/>
            <person name="Op den Camp H."/>
            <person name="Overmann J."/>
            <person name="Amann R."/>
            <person name="Jetten M.S.M."/>
            <person name="Mascher T."/>
            <person name="Medema M.H."/>
            <person name="Devos D.P."/>
            <person name="Kaster A.-K."/>
            <person name="Ovreas L."/>
            <person name="Rohde M."/>
            <person name="Galperin M.Y."/>
            <person name="Jogler C."/>
        </authorList>
    </citation>
    <scope>NUCLEOTIDE SEQUENCE [LARGE SCALE GENOMIC DNA]</scope>
    <source>
        <strain evidence="1 2">Pr1d</strain>
    </source>
</reference>
<keyword evidence="2" id="KW-1185">Reference proteome</keyword>
<dbReference type="Proteomes" id="UP000323917">
    <property type="component" value="Chromosome"/>
</dbReference>
<protein>
    <submittedName>
        <fullName evidence="1">Uncharacterized protein</fullName>
    </submittedName>
</protein>
<gene>
    <name evidence="1" type="ORF">Pr1d_21990</name>
</gene>
<proteinExistence type="predicted"/>